<dbReference type="GeneID" id="25326675"/>
<dbReference type="UniPathway" id="UPA00529">
    <property type="reaction ID" value="UER00430"/>
</dbReference>
<evidence type="ECO:0000313" key="16">
    <source>
        <dbReference type="EMBL" id="KIW56079.1"/>
    </source>
</evidence>
<dbReference type="Proteomes" id="UP000054342">
    <property type="component" value="Unassembled WGS sequence"/>
</dbReference>
<dbReference type="PROSITE" id="PS51296">
    <property type="entry name" value="RIESKE"/>
    <property type="match status" value="1"/>
</dbReference>
<dbReference type="EC" id="1.14.15.7" evidence="5"/>
<evidence type="ECO:0000256" key="4">
    <source>
        <dbReference type="ARBA" id="ARBA00010848"/>
    </source>
</evidence>
<dbReference type="PROSITE" id="PS00570">
    <property type="entry name" value="RING_HYDROXYL_ALPHA"/>
    <property type="match status" value="1"/>
</dbReference>
<dbReference type="PANTHER" id="PTHR43756">
    <property type="entry name" value="CHOLINE MONOOXYGENASE, CHLOROPLASTIC"/>
    <property type="match status" value="1"/>
</dbReference>
<dbReference type="InterPro" id="IPR015879">
    <property type="entry name" value="Ring_hydroxy_dOase_asu_C_dom"/>
</dbReference>
<dbReference type="Gene3D" id="3.90.380.10">
    <property type="entry name" value="Naphthalene 1,2-dioxygenase Alpha Subunit, Chain A, domain 1"/>
    <property type="match status" value="2"/>
</dbReference>
<dbReference type="InterPro" id="IPR015881">
    <property type="entry name" value="ARHD_Rieske_2Fe_2S"/>
</dbReference>
<dbReference type="AlphaFoldDB" id="A0A0D2F7S1"/>
<evidence type="ECO:0000256" key="7">
    <source>
        <dbReference type="ARBA" id="ARBA00022714"/>
    </source>
</evidence>
<dbReference type="Pfam" id="PF00848">
    <property type="entry name" value="Ring_hydroxyl_A"/>
    <property type="match status" value="1"/>
</dbReference>
<dbReference type="InterPro" id="IPR011051">
    <property type="entry name" value="RmlC_Cupin_sf"/>
</dbReference>
<dbReference type="InterPro" id="IPR014710">
    <property type="entry name" value="RmlC-like_jellyroll"/>
</dbReference>
<evidence type="ECO:0000256" key="13">
    <source>
        <dbReference type="ARBA" id="ARBA00049097"/>
    </source>
</evidence>
<dbReference type="SUPFAM" id="SSF55961">
    <property type="entry name" value="Bet v1-like"/>
    <property type="match status" value="1"/>
</dbReference>
<evidence type="ECO:0000256" key="6">
    <source>
        <dbReference type="ARBA" id="ARBA00014931"/>
    </source>
</evidence>
<comment type="catalytic activity">
    <reaction evidence="13">
        <text>choline + 2 reduced [2Fe-2S]-[ferredoxin] + O2 + 2 H(+) = betaine aldehyde hydrate + 2 oxidized [2Fe-2S]-[ferredoxin] + H2O</text>
        <dbReference type="Rhea" id="RHEA:17769"/>
        <dbReference type="Rhea" id="RHEA-COMP:10000"/>
        <dbReference type="Rhea" id="RHEA-COMP:10001"/>
        <dbReference type="ChEBI" id="CHEBI:15354"/>
        <dbReference type="ChEBI" id="CHEBI:15377"/>
        <dbReference type="ChEBI" id="CHEBI:15378"/>
        <dbReference type="ChEBI" id="CHEBI:15379"/>
        <dbReference type="ChEBI" id="CHEBI:15870"/>
        <dbReference type="ChEBI" id="CHEBI:33737"/>
        <dbReference type="ChEBI" id="CHEBI:33738"/>
        <dbReference type="EC" id="1.14.15.7"/>
    </reaction>
</comment>
<proteinExistence type="inferred from homology"/>
<evidence type="ECO:0000256" key="11">
    <source>
        <dbReference type="ARBA" id="ARBA00023014"/>
    </source>
</evidence>
<protein>
    <recommendedName>
        <fullName evidence="6">Choline monooxygenase, chloroplastic</fullName>
        <ecNumber evidence="5">1.14.15.7</ecNumber>
    </recommendedName>
</protein>
<feature type="domain" description="Rieske" evidence="15">
    <location>
        <begin position="134"/>
        <end position="219"/>
    </location>
</feature>
<evidence type="ECO:0000256" key="8">
    <source>
        <dbReference type="ARBA" id="ARBA00022723"/>
    </source>
</evidence>
<dbReference type="Pfam" id="PF00355">
    <property type="entry name" value="Rieske"/>
    <property type="match status" value="1"/>
</dbReference>
<comment type="function">
    <text evidence="2">Catalyzes the first step of the osmoprotectant glycine betaine synthesis.</text>
</comment>
<dbReference type="GO" id="GO:0019133">
    <property type="term" value="F:choline monooxygenase activity"/>
    <property type="evidence" value="ECO:0007669"/>
    <property type="project" value="UniProtKB-EC"/>
</dbReference>
<name>A0A0D2F7S1_9EURO</name>
<gene>
    <name evidence="16" type="ORF">PV05_04767</name>
</gene>
<dbReference type="Gene3D" id="2.102.10.10">
    <property type="entry name" value="Rieske [2Fe-2S] iron-sulphur domain"/>
    <property type="match status" value="1"/>
</dbReference>
<comment type="pathway">
    <text evidence="3">Amine and polyamine biosynthesis; betaine biosynthesis via choline pathway; betaine aldehyde from choline (monooxygenase route): step 1/1.</text>
</comment>
<evidence type="ECO:0000256" key="10">
    <source>
        <dbReference type="ARBA" id="ARBA00023004"/>
    </source>
</evidence>
<keyword evidence="10" id="KW-0408">Iron</keyword>
<evidence type="ECO:0000259" key="15">
    <source>
        <dbReference type="PROSITE" id="PS51296"/>
    </source>
</evidence>
<dbReference type="InterPro" id="IPR017941">
    <property type="entry name" value="Rieske_2Fe-2S"/>
</dbReference>
<accession>A0A0D2F7S1</accession>
<evidence type="ECO:0000256" key="14">
    <source>
        <dbReference type="SAM" id="MobiDB-lite"/>
    </source>
</evidence>
<keyword evidence="9" id="KW-0560">Oxidoreductase</keyword>
<organism evidence="16 17">
    <name type="scientific">Exophiala xenobiotica</name>
    <dbReference type="NCBI Taxonomy" id="348802"/>
    <lineage>
        <taxon>Eukaryota</taxon>
        <taxon>Fungi</taxon>
        <taxon>Dikarya</taxon>
        <taxon>Ascomycota</taxon>
        <taxon>Pezizomycotina</taxon>
        <taxon>Eurotiomycetes</taxon>
        <taxon>Chaetothyriomycetidae</taxon>
        <taxon>Chaetothyriales</taxon>
        <taxon>Herpotrichiellaceae</taxon>
        <taxon>Exophiala</taxon>
    </lineage>
</organism>
<evidence type="ECO:0000256" key="2">
    <source>
        <dbReference type="ARBA" id="ARBA00002149"/>
    </source>
</evidence>
<dbReference type="CDD" id="cd03469">
    <property type="entry name" value="Rieske_RO_Alpha_N"/>
    <property type="match status" value="1"/>
</dbReference>
<dbReference type="PANTHER" id="PTHR43756:SF5">
    <property type="entry name" value="CHOLINE MONOOXYGENASE, CHLOROPLASTIC"/>
    <property type="match status" value="1"/>
</dbReference>
<dbReference type="GO" id="GO:0005506">
    <property type="term" value="F:iron ion binding"/>
    <property type="evidence" value="ECO:0007669"/>
    <property type="project" value="InterPro"/>
</dbReference>
<comment type="similarity">
    <text evidence="4">Belongs to the choline monooxygenase family.</text>
</comment>
<dbReference type="SUPFAM" id="SSF51182">
    <property type="entry name" value="RmlC-like cupins"/>
    <property type="match status" value="1"/>
</dbReference>
<keyword evidence="8" id="KW-0479">Metal-binding</keyword>
<dbReference type="InterPro" id="IPR021858">
    <property type="entry name" value="Fun_TF"/>
</dbReference>
<dbReference type="InterPro" id="IPR001663">
    <property type="entry name" value="Rng_hydr_dOase-A"/>
</dbReference>
<dbReference type="HOGENOM" id="CLU_348516_0_0_1"/>
<evidence type="ECO:0000256" key="3">
    <source>
        <dbReference type="ARBA" id="ARBA00004866"/>
    </source>
</evidence>
<evidence type="ECO:0000313" key="17">
    <source>
        <dbReference type="Proteomes" id="UP000054342"/>
    </source>
</evidence>
<dbReference type="Gene3D" id="2.60.120.10">
    <property type="entry name" value="Jelly Rolls"/>
    <property type="match status" value="1"/>
</dbReference>
<reference evidence="16 17" key="1">
    <citation type="submission" date="2015-01" db="EMBL/GenBank/DDBJ databases">
        <title>The Genome Sequence of Exophiala xenobiotica CBS118157.</title>
        <authorList>
            <consortium name="The Broad Institute Genomics Platform"/>
            <person name="Cuomo C."/>
            <person name="de Hoog S."/>
            <person name="Gorbushina A."/>
            <person name="Stielow B."/>
            <person name="Teixiera M."/>
            <person name="Abouelleil A."/>
            <person name="Chapman S.B."/>
            <person name="Priest M."/>
            <person name="Young S.K."/>
            <person name="Wortman J."/>
            <person name="Nusbaum C."/>
            <person name="Birren B."/>
        </authorList>
    </citation>
    <scope>NUCLEOTIDE SEQUENCE [LARGE SCALE GENOMIC DNA]</scope>
    <source>
        <strain evidence="16 17">CBS 118157</strain>
    </source>
</reference>
<keyword evidence="11" id="KW-0411">Iron-sulfur</keyword>
<dbReference type="OrthoDB" id="4835445at2759"/>
<dbReference type="STRING" id="348802.A0A0D2F7S1"/>
<feature type="region of interest" description="Disordered" evidence="14">
    <location>
        <begin position="526"/>
        <end position="549"/>
    </location>
</feature>
<evidence type="ECO:0000256" key="1">
    <source>
        <dbReference type="ARBA" id="ARBA00001962"/>
    </source>
</evidence>
<dbReference type="Pfam" id="PF11951">
    <property type="entry name" value="Fungal_trans_2"/>
    <property type="match status" value="1"/>
</dbReference>
<dbReference type="RefSeq" id="XP_013316663.1">
    <property type="nucleotide sequence ID" value="XM_013461209.1"/>
</dbReference>
<dbReference type="GO" id="GO:0019285">
    <property type="term" value="P:glycine betaine biosynthetic process from choline"/>
    <property type="evidence" value="ECO:0007669"/>
    <property type="project" value="UniProtKB-UniPathway"/>
</dbReference>
<evidence type="ECO:0000256" key="9">
    <source>
        <dbReference type="ARBA" id="ARBA00023002"/>
    </source>
</evidence>
<dbReference type="EMBL" id="KN847319">
    <property type="protein sequence ID" value="KIW56079.1"/>
    <property type="molecule type" value="Genomic_DNA"/>
</dbReference>
<keyword evidence="17" id="KW-1185">Reference proteome</keyword>
<dbReference type="SUPFAM" id="SSF50022">
    <property type="entry name" value="ISP domain"/>
    <property type="match status" value="1"/>
</dbReference>
<sequence>MVFDVKPKTEKFKVQNLPGVPEHVYFTDCLGSRDEQVQNPIVGSWFRIEQGPPTAPPKYEYDEVGIVIEGIITLQDEDDGTKNTVTAEDVFVIHRVKSNESTPGVGATLPASWYSTRGIYECERRAIFARRWLLVSHELRFQAPGAYAKFTIAGYPFFIIRDCKGNLNAFLNVCRHRAFPVVLQDSGNASILACKYHGWSYGLNGNLAKAPKFAGVEGFDESQHGLFRVHLKVDERKFVWVNLDSAKVPEVSWEESFQHVDLQERLGAFDMKRYRYDHSCDQDFEEMGRFFKQVEREDKYLCTHAQRNINAGGYVSGPLHPHNEKGVLHFQSLIKTCLVEHREKEKSLGREIAPAKRSPKSSVTEEEELFYRNEFRTMAVSRTKESLLVFSLCRYLTAVFLNSSVFGTSSILVVQDTQTDLLHRLQHEVAQLDTSKQAKVEEVLMAVIMFGLSTNWDCSNTPSIFHYNAAVRIYRHVYQDSKSNACRSDHQDFFVQSLIYWWMGLCFVTDTRQDCLLEPPFGDLSAAGTSSESTQSDRRIPHPLTGVSPEAQKLLGDVGSLEARRLEEEALSMDSPRTHNFLDLGDPDTPLEDLVRTAEVYRLSALILLYRTFPDLLNVRLRLAEDASSDSQQAEQRRLLWLTALATHALQIVCLNAPCSGTRSIESILLVIIAGELRKPPSSESAVLQLYHQDDTTNFNSLLEETPPALAVMMDSVDQFAALRGFSQQGLIDLGFDGSLRDALGLDHVAEARTTILRRLQSIREILPYRSLEIVEEIVLTTWNMGDQEKSEVFWMDIMIEKGWRFLLV</sequence>
<evidence type="ECO:0000256" key="5">
    <source>
        <dbReference type="ARBA" id="ARBA00012763"/>
    </source>
</evidence>
<evidence type="ECO:0000256" key="12">
    <source>
        <dbReference type="ARBA" id="ARBA00023027"/>
    </source>
</evidence>
<keyword evidence="7" id="KW-0001">2Fe-2S</keyword>
<dbReference type="GO" id="GO:0051537">
    <property type="term" value="F:2 iron, 2 sulfur cluster binding"/>
    <property type="evidence" value="ECO:0007669"/>
    <property type="project" value="UniProtKB-KW"/>
</dbReference>
<dbReference type="InterPro" id="IPR036922">
    <property type="entry name" value="Rieske_2Fe-2S_sf"/>
</dbReference>
<comment type="cofactor">
    <cofactor evidence="1">
        <name>Fe cation</name>
        <dbReference type="ChEBI" id="CHEBI:24875"/>
    </cofactor>
</comment>
<keyword evidence="12" id="KW-0520">NAD</keyword>
<dbReference type="PRINTS" id="PR00090">
    <property type="entry name" value="RNGDIOXGNASE"/>
</dbReference>